<dbReference type="GO" id="GO:0006418">
    <property type="term" value="P:tRNA aminoacylation for protein translation"/>
    <property type="evidence" value="ECO:0007669"/>
    <property type="project" value="InterPro"/>
</dbReference>
<sequence>MVEFPEALRHIPAAEAMRDLQLQGQVPDTHRFLRLVAKLGCGLAAPLQKDLRQAAEKIFAAAGWMERMAVWAQSEQGFTLNVTRVYCSAVCIFHRRGLPELALQAVEALRARNAEVPICTLSLAIDACLQAGWSDKACELFKEAKMLVSQKLAAAQQNEAVEEADVEDSDSDAEKPGKDGDPCPEPEESSLRTDGMPPWLSPREGHLVALIACHVAILNHLALHPGYWTGEAPAEPKPGAFSAVSLVRDGLEVVQSACSLAEKPCPGASALLGQIDGLGRRRQKALRLLLAPCARLTQLPEAEPELAELVTGAGLEAASLATAGLMETAAVQRVEDFGDEISEQDALDVRSNVLSLLRRLERPLCREDLDEQIRAMGRRKIKRPGMILQTFRVMAQLAARGQSALEPGVAKAMRHMAPDQDSCAATVEALFACGSVDAAEEIYRRCRAALLPNPALYSAMIFGRLACGDGDGATEAMLDMAAAGFTPHQRFLSRSLRFMGPFHNQGLLLVERLGLPHLQQKLLHVLMEACNNSPNPAESALEVYRFMAKEWVPTPDTHFAMLKALCGTEVDLAICELRSFQAQEVLPPHPGFELLLRECFGLANRRHRACLVMEARRAWVEEVSAMAPCELRHLVTMGQELQKRMEAIVPETKEHYWDAEQVWEADPEADQYAEEGQADRPRKCSEDGDPAMLDDSCFGPNCCYRWVLETYCAALPLHLAAVNAVQYVVWRYSLVRSGVQKALLQQELDQALTGDHARIGSQLHSELLQDCICQVEGEAWEPLGFVLLVAMQLSALEVLEGTQIRLLRMLFRALPAANRNLEPKHVTFIEKEAYQLSPGVLTELLSICASLGLAPFSSPEARQSLADIAQNYYLKRGSGEEPIKLSTALRFVRTHNLIDLLAEDVLFVPVMCAFNDGQPQHAYNLGEGEPELQLKMISYAIRKGHRLAAGRLVDRFGLPEEELPDWPGEHGSFRDACGACVREAEEAEATELRAASNRKMAAAAEEEGACLQLPEHVASQVMVISTPVELRDVAKRLLALASLADADSLPTTLATPGRVLGLDAEWKPFLEKRGGMQKHRRSTQTVAAMEPCSTLQVAADDFVAIFDLLALTKEATIAHELSNLLGALFAHPKIVKLGFGLQNDLQRLAASYPQLACFRCMRATLDVQEAFMALRRNKGQSTGLSALCTEHFGAPLSKRLQTSDWSARPLSREQVLYAALDAFCLLGLARNLPESAWQDLEVQSIGQKLVVASSRAGGYPVAAADAEEIAAVDSDIAAKGLEIRSMKAQGKPKSAWQAEVAILLQLKAKYKELAGCEWVPALSA</sequence>
<evidence type="ECO:0000259" key="7">
    <source>
        <dbReference type="PROSITE" id="PS51185"/>
    </source>
</evidence>
<evidence type="ECO:0000256" key="3">
    <source>
        <dbReference type="ARBA" id="ARBA00022840"/>
    </source>
</evidence>
<name>A0AA36JI18_9DINO</name>
<evidence type="ECO:0000256" key="6">
    <source>
        <dbReference type="SAM" id="MobiDB-lite"/>
    </source>
</evidence>
<dbReference type="GO" id="GO:0005524">
    <property type="term" value="F:ATP binding"/>
    <property type="evidence" value="ECO:0007669"/>
    <property type="project" value="UniProtKB-KW"/>
</dbReference>
<dbReference type="PANTHER" id="PTHR47765">
    <property type="entry name" value="3'-5' EXONUCLEASE DOMAIN-CONTAINING PROTEIN"/>
    <property type="match status" value="1"/>
</dbReference>
<dbReference type="InterPro" id="IPR052408">
    <property type="entry name" value="Exonuclease_MUT-7-like"/>
</dbReference>
<feature type="compositionally biased region" description="Acidic residues" evidence="6">
    <location>
        <begin position="160"/>
        <end position="171"/>
    </location>
</feature>
<dbReference type="Gene3D" id="1.25.40.10">
    <property type="entry name" value="Tetratricopeptide repeat domain"/>
    <property type="match status" value="2"/>
</dbReference>
<keyword evidence="3" id="KW-0067">ATP-binding</keyword>
<dbReference type="InterPro" id="IPR000738">
    <property type="entry name" value="WHEP-TRS_dom"/>
</dbReference>
<dbReference type="InterPro" id="IPR011990">
    <property type="entry name" value="TPR-like_helical_dom_sf"/>
</dbReference>
<dbReference type="GO" id="GO:0008408">
    <property type="term" value="F:3'-5' exonuclease activity"/>
    <property type="evidence" value="ECO:0007669"/>
    <property type="project" value="InterPro"/>
</dbReference>
<dbReference type="InterPro" id="IPR036397">
    <property type="entry name" value="RNaseH_sf"/>
</dbReference>
<dbReference type="PANTHER" id="PTHR47765:SF2">
    <property type="entry name" value="EXONUCLEASE MUT-7 HOMOLOG"/>
    <property type="match status" value="1"/>
</dbReference>
<proteinExistence type="predicted"/>
<gene>
    <name evidence="8" type="ORF">EVOR1521_LOCUS28072</name>
</gene>
<feature type="domain" description="WHEP-TRS" evidence="7">
    <location>
        <begin position="1268"/>
        <end position="1324"/>
    </location>
</feature>
<dbReference type="Gene3D" id="3.30.420.10">
    <property type="entry name" value="Ribonuclease H-like superfamily/Ribonuclease H"/>
    <property type="match status" value="1"/>
</dbReference>
<keyword evidence="1" id="KW-0436">Ligase</keyword>
<dbReference type="PROSITE" id="PS51185">
    <property type="entry name" value="WHEP_TRS_2"/>
    <property type="match status" value="1"/>
</dbReference>
<dbReference type="SMART" id="SM00991">
    <property type="entry name" value="WHEP-TRS"/>
    <property type="match status" value="1"/>
</dbReference>
<evidence type="ECO:0000313" key="8">
    <source>
        <dbReference type="EMBL" id="CAJ1406002.1"/>
    </source>
</evidence>
<reference evidence="8" key="1">
    <citation type="submission" date="2023-08" db="EMBL/GenBank/DDBJ databases">
        <authorList>
            <person name="Chen Y."/>
            <person name="Shah S."/>
            <person name="Dougan E. K."/>
            <person name="Thang M."/>
            <person name="Chan C."/>
        </authorList>
    </citation>
    <scope>NUCLEOTIDE SEQUENCE</scope>
</reference>
<dbReference type="GO" id="GO:0004812">
    <property type="term" value="F:aminoacyl-tRNA ligase activity"/>
    <property type="evidence" value="ECO:0007669"/>
    <property type="project" value="UniProtKB-KW"/>
</dbReference>
<keyword evidence="4" id="KW-0648">Protein biosynthesis</keyword>
<accession>A0AA36JI18</accession>
<dbReference type="Gene3D" id="1.10.287.10">
    <property type="entry name" value="S15/NS1, RNA-binding"/>
    <property type="match status" value="1"/>
</dbReference>
<evidence type="ECO:0000313" key="9">
    <source>
        <dbReference type="Proteomes" id="UP001178507"/>
    </source>
</evidence>
<evidence type="ECO:0000256" key="5">
    <source>
        <dbReference type="ARBA" id="ARBA00023146"/>
    </source>
</evidence>
<dbReference type="GO" id="GO:0003676">
    <property type="term" value="F:nucleic acid binding"/>
    <property type="evidence" value="ECO:0007669"/>
    <property type="project" value="InterPro"/>
</dbReference>
<keyword evidence="9" id="KW-1185">Reference proteome</keyword>
<feature type="region of interest" description="Disordered" evidence="6">
    <location>
        <begin position="158"/>
        <end position="198"/>
    </location>
</feature>
<dbReference type="InterPro" id="IPR009068">
    <property type="entry name" value="uS15_NS1_RNA-bd_sf"/>
</dbReference>
<dbReference type="EMBL" id="CAUJNA010003612">
    <property type="protein sequence ID" value="CAJ1406002.1"/>
    <property type="molecule type" value="Genomic_DNA"/>
</dbReference>
<evidence type="ECO:0000256" key="4">
    <source>
        <dbReference type="ARBA" id="ARBA00022917"/>
    </source>
</evidence>
<dbReference type="InterPro" id="IPR012337">
    <property type="entry name" value="RNaseH-like_sf"/>
</dbReference>
<dbReference type="Proteomes" id="UP001178507">
    <property type="component" value="Unassembled WGS sequence"/>
</dbReference>
<feature type="compositionally biased region" description="Basic and acidic residues" evidence="6">
    <location>
        <begin position="172"/>
        <end position="181"/>
    </location>
</feature>
<keyword evidence="2" id="KW-0547">Nucleotide-binding</keyword>
<evidence type="ECO:0000256" key="1">
    <source>
        <dbReference type="ARBA" id="ARBA00022598"/>
    </source>
</evidence>
<protein>
    <recommendedName>
        <fullName evidence="7">WHEP-TRS domain-containing protein</fullName>
    </recommendedName>
</protein>
<dbReference type="SUPFAM" id="SSF47060">
    <property type="entry name" value="S15/NS1 RNA-binding domain"/>
    <property type="match status" value="1"/>
</dbReference>
<organism evidence="8 9">
    <name type="scientific">Effrenium voratum</name>
    <dbReference type="NCBI Taxonomy" id="2562239"/>
    <lineage>
        <taxon>Eukaryota</taxon>
        <taxon>Sar</taxon>
        <taxon>Alveolata</taxon>
        <taxon>Dinophyceae</taxon>
        <taxon>Suessiales</taxon>
        <taxon>Symbiodiniaceae</taxon>
        <taxon>Effrenium</taxon>
    </lineage>
</organism>
<dbReference type="InterPro" id="IPR002562">
    <property type="entry name" value="3'-5'_exonuclease_dom"/>
</dbReference>
<dbReference type="Pfam" id="PF00458">
    <property type="entry name" value="WHEP-TRS"/>
    <property type="match status" value="1"/>
</dbReference>
<keyword evidence="5" id="KW-0030">Aminoacyl-tRNA synthetase</keyword>
<evidence type="ECO:0000256" key="2">
    <source>
        <dbReference type="ARBA" id="ARBA00022741"/>
    </source>
</evidence>
<dbReference type="SUPFAM" id="SSF53098">
    <property type="entry name" value="Ribonuclease H-like"/>
    <property type="match status" value="1"/>
</dbReference>
<dbReference type="Pfam" id="PF01612">
    <property type="entry name" value="DNA_pol_A_exo1"/>
    <property type="match status" value="1"/>
</dbReference>
<comment type="caution">
    <text evidence="8">The sequence shown here is derived from an EMBL/GenBank/DDBJ whole genome shotgun (WGS) entry which is preliminary data.</text>
</comment>